<dbReference type="Proteomes" id="UP000037035">
    <property type="component" value="Unassembled WGS sequence"/>
</dbReference>
<evidence type="ECO:0000256" key="9">
    <source>
        <dbReference type="ARBA" id="ARBA00022908"/>
    </source>
</evidence>
<keyword evidence="1" id="KW-0815">Transposition</keyword>
<dbReference type="SUPFAM" id="SSF53098">
    <property type="entry name" value="Ribonuclease H-like"/>
    <property type="match status" value="1"/>
</dbReference>
<dbReference type="GO" id="GO:0016787">
    <property type="term" value="F:hydrolase activity"/>
    <property type="evidence" value="ECO:0007669"/>
    <property type="project" value="UniProtKB-KW"/>
</dbReference>
<feature type="domain" description="Integrase catalytic" evidence="15">
    <location>
        <begin position="54"/>
        <end position="212"/>
    </location>
</feature>
<keyword evidence="11" id="KW-0808">Transferase</keyword>
<keyword evidence="12" id="KW-0233">DNA recombination</keyword>
<evidence type="ECO:0000313" key="16">
    <source>
        <dbReference type="EMBL" id="KNZ45252.1"/>
    </source>
</evidence>
<evidence type="ECO:0000256" key="8">
    <source>
        <dbReference type="ARBA" id="ARBA00022884"/>
    </source>
</evidence>
<gene>
    <name evidence="16" type="ORF">VP01_832g1</name>
</gene>
<dbReference type="OrthoDB" id="2794615at2759"/>
<comment type="catalytic activity">
    <reaction evidence="13">
        <text>DNA(n) + a 2'-deoxyribonucleoside 5'-triphosphate = DNA(n+1) + diphosphate</text>
        <dbReference type="Rhea" id="RHEA:22508"/>
        <dbReference type="Rhea" id="RHEA-COMP:17339"/>
        <dbReference type="Rhea" id="RHEA-COMP:17340"/>
        <dbReference type="ChEBI" id="CHEBI:33019"/>
        <dbReference type="ChEBI" id="CHEBI:61560"/>
        <dbReference type="ChEBI" id="CHEBI:173112"/>
        <dbReference type="EC" id="2.7.7.49"/>
    </reaction>
</comment>
<dbReference type="InterPro" id="IPR036397">
    <property type="entry name" value="RNaseH_sf"/>
</dbReference>
<keyword evidence="3" id="KW-0540">Nuclease</keyword>
<organism evidence="16 17">
    <name type="scientific">Puccinia sorghi</name>
    <dbReference type="NCBI Taxonomy" id="27349"/>
    <lineage>
        <taxon>Eukaryota</taxon>
        <taxon>Fungi</taxon>
        <taxon>Dikarya</taxon>
        <taxon>Basidiomycota</taxon>
        <taxon>Pucciniomycotina</taxon>
        <taxon>Pucciniomycetes</taxon>
        <taxon>Pucciniales</taxon>
        <taxon>Pucciniaceae</taxon>
        <taxon>Puccinia</taxon>
    </lineage>
</organism>
<evidence type="ECO:0000256" key="2">
    <source>
        <dbReference type="ARBA" id="ARBA00022695"/>
    </source>
</evidence>
<dbReference type="GO" id="GO:0006310">
    <property type="term" value="P:DNA recombination"/>
    <property type="evidence" value="ECO:0007669"/>
    <property type="project" value="UniProtKB-KW"/>
</dbReference>
<dbReference type="GO" id="GO:0003887">
    <property type="term" value="F:DNA-directed DNA polymerase activity"/>
    <property type="evidence" value="ECO:0007669"/>
    <property type="project" value="UniProtKB-KW"/>
</dbReference>
<keyword evidence="4" id="KW-0479">Metal-binding</keyword>
<dbReference type="PROSITE" id="PS50994">
    <property type="entry name" value="INTEGRASE"/>
    <property type="match status" value="1"/>
</dbReference>
<evidence type="ECO:0000256" key="7">
    <source>
        <dbReference type="ARBA" id="ARBA00022842"/>
    </source>
</evidence>
<name>A0A0L6UAG5_9BASI</name>
<keyword evidence="2" id="KW-0548">Nucleotidyltransferase</keyword>
<evidence type="ECO:0000256" key="11">
    <source>
        <dbReference type="ARBA" id="ARBA00022932"/>
    </source>
</evidence>
<evidence type="ECO:0000256" key="14">
    <source>
        <dbReference type="ARBA" id="ARBA00049244"/>
    </source>
</evidence>
<evidence type="ECO:0000256" key="12">
    <source>
        <dbReference type="ARBA" id="ARBA00023172"/>
    </source>
</evidence>
<keyword evidence="8" id="KW-0694">RNA-binding</keyword>
<dbReference type="Gene3D" id="3.30.420.10">
    <property type="entry name" value="Ribonuclease H-like superfamily/Ribonuclease H"/>
    <property type="match status" value="1"/>
</dbReference>
<keyword evidence="11" id="KW-0239">DNA-directed DNA polymerase</keyword>
<accession>A0A0L6UAG5</accession>
<dbReference type="PANTHER" id="PTHR42648">
    <property type="entry name" value="TRANSPOSASE, PUTATIVE-RELATED"/>
    <property type="match status" value="1"/>
</dbReference>
<dbReference type="PANTHER" id="PTHR42648:SF11">
    <property type="entry name" value="TRANSPOSON TY4-P GAG-POL POLYPROTEIN"/>
    <property type="match status" value="1"/>
</dbReference>
<dbReference type="GO" id="GO:0005634">
    <property type="term" value="C:nucleus"/>
    <property type="evidence" value="ECO:0007669"/>
    <property type="project" value="UniProtKB-ARBA"/>
</dbReference>
<dbReference type="VEuPathDB" id="FungiDB:VP01_832g1"/>
<evidence type="ECO:0000256" key="4">
    <source>
        <dbReference type="ARBA" id="ARBA00022723"/>
    </source>
</evidence>
<dbReference type="GO" id="GO:0046872">
    <property type="term" value="F:metal ion binding"/>
    <property type="evidence" value="ECO:0007669"/>
    <property type="project" value="UniProtKB-KW"/>
</dbReference>
<protein>
    <recommendedName>
        <fullName evidence="15">Integrase catalytic domain-containing protein</fullName>
    </recommendedName>
</protein>
<comment type="catalytic activity">
    <reaction evidence="14">
        <text>DNA(n) + a 2'-deoxyribonucleoside 5'-triphosphate = DNA(n+1) + diphosphate</text>
        <dbReference type="Rhea" id="RHEA:22508"/>
        <dbReference type="Rhea" id="RHEA-COMP:17339"/>
        <dbReference type="Rhea" id="RHEA-COMP:17340"/>
        <dbReference type="ChEBI" id="CHEBI:33019"/>
        <dbReference type="ChEBI" id="CHEBI:61560"/>
        <dbReference type="ChEBI" id="CHEBI:173112"/>
        <dbReference type="EC" id="2.7.7.7"/>
    </reaction>
</comment>
<reference evidence="16 17" key="1">
    <citation type="submission" date="2015-08" db="EMBL/GenBank/DDBJ databases">
        <title>Next Generation Sequencing and Analysis of the Genome of Puccinia sorghi L Schw, the Causal Agent of Maize Common Rust.</title>
        <authorList>
            <person name="Rochi L."/>
            <person name="Burguener G."/>
            <person name="Darino M."/>
            <person name="Turjanski A."/>
            <person name="Kreff E."/>
            <person name="Dieguez M.J."/>
            <person name="Sacco F."/>
        </authorList>
    </citation>
    <scope>NUCLEOTIDE SEQUENCE [LARGE SCALE GENOMIC DNA]</scope>
    <source>
        <strain evidence="16 17">RO10H11247</strain>
    </source>
</reference>
<keyword evidence="7" id="KW-0460">Magnesium</keyword>
<dbReference type="EMBL" id="LAVV01013860">
    <property type="protein sequence ID" value="KNZ45252.1"/>
    <property type="molecule type" value="Genomic_DNA"/>
</dbReference>
<keyword evidence="10" id="KW-0695">RNA-directed DNA polymerase</keyword>
<evidence type="ECO:0000256" key="10">
    <source>
        <dbReference type="ARBA" id="ARBA00022918"/>
    </source>
</evidence>
<evidence type="ECO:0000313" key="17">
    <source>
        <dbReference type="Proteomes" id="UP000037035"/>
    </source>
</evidence>
<dbReference type="GO" id="GO:0003964">
    <property type="term" value="F:RNA-directed DNA polymerase activity"/>
    <property type="evidence" value="ECO:0007669"/>
    <property type="project" value="UniProtKB-KW"/>
</dbReference>
<keyword evidence="17" id="KW-1185">Reference proteome</keyword>
<dbReference type="GO" id="GO:0032196">
    <property type="term" value="P:transposition"/>
    <property type="evidence" value="ECO:0007669"/>
    <property type="project" value="UniProtKB-KW"/>
</dbReference>
<evidence type="ECO:0000256" key="13">
    <source>
        <dbReference type="ARBA" id="ARBA00048173"/>
    </source>
</evidence>
<comment type="caution">
    <text evidence="16">The sequence shown here is derived from an EMBL/GenBank/DDBJ whole genome shotgun (WGS) entry which is preliminary data.</text>
</comment>
<dbReference type="AlphaFoldDB" id="A0A0L6UAG5"/>
<sequence>MLEKSREIYLQLKTQVALALQTKRLTTRQARIKSKRSMNHTVMPQYNNLARYSRLESPIEKNRTSNASSKVKKSWERIHLDLIGPIKPQSLSHHKYILLVTDNASGYLAGFPLVHNNYTAEILINLLENENRILGYFPNKICSDGGGEFVGTRLVQFLKRNHIKQLISETYHPKHNGRAERANRTIVDSMRATFKALNLKKNMWHTNSLTII</sequence>
<evidence type="ECO:0000256" key="6">
    <source>
        <dbReference type="ARBA" id="ARBA00022801"/>
    </source>
</evidence>
<dbReference type="GO" id="GO:0004519">
    <property type="term" value="F:endonuclease activity"/>
    <property type="evidence" value="ECO:0007669"/>
    <property type="project" value="UniProtKB-KW"/>
</dbReference>
<dbReference type="GO" id="GO:0015074">
    <property type="term" value="P:DNA integration"/>
    <property type="evidence" value="ECO:0007669"/>
    <property type="project" value="UniProtKB-KW"/>
</dbReference>
<keyword evidence="9" id="KW-0229">DNA integration</keyword>
<dbReference type="InterPro" id="IPR001584">
    <property type="entry name" value="Integrase_cat-core"/>
</dbReference>
<evidence type="ECO:0000256" key="5">
    <source>
        <dbReference type="ARBA" id="ARBA00022759"/>
    </source>
</evidence>
<evidence type="ECO:0000256" key="1">
    <source>
        <dbReference type="ARBA" id="ARBA00022578"/>
    </source>
</evidence>
<dbReference type="InterPro" id="IPR012337">
    <property type="entry name" value="RNaseH-like_sf"/>
</dbReference>
<evidence type="ECO:0000256" key="3">
    <source>
        <dbReference type="ARBA" id="ARBA00022722"/>
    </source>
</evidence>
<proteinExistence type="predicted"/>
<dbReference type="GO" id="GO:0003723">
    <property type="term" value="F:RNA binding"/>
    <property type="evidence" value="ECO:0007669"/>
    <property type="project" value="UniProtKB-KW"/>
</dbReference>
<dbReference type="InterPro" id="IPR039537">
    <property type="entry name" value="Retrotran_Ty1/copia-like"/>
</dbReference>
<keyword evidence="6" id="KW-0378">Hydrolase</keyword>
<evidence type="ECO:0000259" key="15">
    <source>
        <dbReference type="PROSITE" id="PS50994"/>
    </source>
</evidence>
<keyword evidence="5" id="KW-0255">Endonuclease</keyword>